<evidence type="ECO:0000256" key="2">
    <source>
        <dbReference type="ARBA" id="ARBA00005582"/>
    </source>
</evidence>
<proteinExistence type="inferred from homology"/>
<dbReference type="PANTHER" id="PTHR43046:SF2">
    <property type="entry name" value="8-OXO-DGTP DIPHOSPHATASE-RELATED"/>
    <property type="match status" value="1"/>
</dbReference>
<evidence type="ECO:0000256" key="3">
    <source>
        <dbReference type="ARBA" id="ARBA00022801"/>
    </source>
</evidence>
<evidence type="ECO:0000256" key="4">
    <source>
        <dbReference type="RuleBase" id="RU003476"/>
    </source>
</evidence>
<evidence type="ECO:0000256" key="5">
    <source>
        <dbReference type="SAM" id="MobiDB-lite"/>
    </source>
</evidence>
<dbReference type="InterPro" id="IPR000086">
    <property type="entry name" value="NUDIX_hydrolase_dom"/>
</dbReference>
<evidence type="ECO:0000313" key="8">
    <source>
        <dbReference type="Proteomes" id="UP000546126"/>
    </source>
</evidence>
<accession>A0A7Y6IK93</accession>
<sequence length="209" mass="22319">MAHRTPVGGVPVQFRRSAGDRKPLLGQVARPGGDPRSRPSGGDHDAGRADGRLCHGGLRYVARVLKVRVTGVLIEDDRILLLDQDTDTGRTWSLPGGKVEHGEPLNAALAREMREETGVEVNVGRLLYLCDHLPGGDTHVVHITFEATRTGGSLGAIDEGADTRPIRGVRFVPIGDLPSLGFSRRFTELAQAGFPEAGSYMGAKSNIGL</sequence>
<feature type="compositionally biased region" description="Basic and acidic residues" evidence="5">
    <location>
        <begin position="33"/>
        <end position="49"/>
    </location>
</feature>
<name>A0A7Y6IK93_9ACTN</name>
<comment type="similarity">
    <text evidence="2 4">Belongs to the Nudix hydrolase family.</text>
</comment>
<comment type="caution">
    <text evidence="7">The sequence shown here is derived from an EMBL/GenBank/DDBJ whole genome shotgun (WGS) entry which is preliminary data.</text>
</comment>
<dbReference type="PROSITE" id="PS00893">
    <property type="entry name" value="NUDIX_BOX"/>
    <property type="match status" value="1"/>
</dbReference>
<dbReference type="InterPro" id="IPR020476">
    <property type="entry name" value="Nudix_hydrolase"/>
</dbReference>
<protein>
    <submittedName>
        <fullName evidence="7">NUDIX hydrolase</fullName>
    </submittedName>
</protein>
<dbReference type="PRINTS" id="PR00502">
    <property type="entry name" value="NUDIXFAMILY"/>
</dbReference>
<dbReference type="SUPFAM" id="SSF55811">
    <property type="entry name" value="Nudix"/>
    <property type="match status" value="1"/>
</dbReference>
<feature type="region of interest" description="Disordered" evidence="5">
    <location>
        <begin position="1"/>
        <end position="49"/>
    </location>
</feature>
<organism evidence="7 8">
    <name type="scientific">Nonomuraea rhodomycinica</name>
    <dbReference type="NCBI Taxonomy" id="1712872"/>
    <lineage>
        <taxon>Bacteria</taxon>
        <taxon>Bacillati</taxon>
        <taxon>Actinomycetota</taxon>
        <taxon>Actinomycetes</taxon>
        <taxon>Streptosporangiales</taxon>
        <taxon>Streptosporangiaceae</taxon>
        <taxon>Nonomuraea</taxon>
    </lineage>
</organism>
<evidence type="ECO:0000259" key="6">
    <source>
        <dbReference type="PROSITE" id="PS51462"/>
    </source>
</evidence>
<dbReference type="EMBL" id="JABWGO010000001">
    <property type="protein sequence ID" value="NUW39576.1"/>
    <property type="molecule type" value="Genomic_DNA"/>
</dbReference>
<comment type="cofactor">
    <cofactor evidence="1">
        <name>Mg(2+)</name>
        <dbReference type="ChEBI" id="CHEBI:18420"/>
    </cofactor>
</comment>
<feature type="domain" description="Nudix hydrolase" evidence="6">
    <location>
        <begin position="65"/>
        <end position="196"/>
    </location>
</feature>
<keyword evidence="3 4" id="KW-0378">Hydrolase</keyword>
<dbReference type="AlphaFoldDB" id="A0A7Y6IK93"/>
<dbReference type="Gene3D" id="3.90.79.10">
    <property type="entry name" value="Nucleoside Triphosphate Pyrophosphohydrolase"/>
    <property type="match status" value="1"/>
</dbReference>
<keyword evidence="8" id="KW-1185">Reference proteome</keyword>
<dbReference type="InterPro" id="IPR020084">
    <property type="entry name" value="NUDIX_hydrolase_CS"/>
</dbReference>
<dbReference type="Proteomes" id="UP000546126">
    <property type="component" value="Unassembled WGS sequence"/>
</dbReference>
<evidence type="ECO:0000256" key="1">
    <source>
        <dbReference type="ARBA" id="ARBA00001946"/>
    </source>
</evidence>
<dbReference type="PANTHER" id="PTHR43046">
    <property type="entry name" value="GDP-MANNOSE MANNOSYL HYDROLASE"/>
    <property type="match status" value="1"/>
</dbReference>
<dbReference type="PROSITE" id="PS51462">
    <property type="entry name" value="NUDIX"/>
    <property type="match status" value="1"/>
</dbReference>
<dbReference type="InterPro" id="IPR015797">
    <property type="entry name" value="NUDIX_hydrolase-like_dom_sf"/>
</dbReference>
<gene>
    <name evidence="7" type="ORF">HT134_05430</name>
</gene>
<reference evidence="7 8" key="1">
    <citation type="submission" date="2020-06" db="EMBL/GenBank/DDBJ databases">
        <authorList>
            <person name="Chanama M."/>
        </authorList>
    </citation>
    <scope>NUCLEOTIDE SEQUENCE [LARGE SCALE GENOMIC DNA]</scope>
    <source>
        <strain evidence="7 8">TBRC6557</strain>
    </source>
</reference>
<evidence type="ECO:0000313" key="7">
    <source>
        <dbReference type="EMBL" id="NUW39576.1"/>
    </source>
</evidence>
<dbReference type="Pfam" id="PF00293">
    <property type="entry name" value="NUDIX"/>
    <property type="match status" value="1"/>
</dbReference>
<dbReference type="GO" id="GO:0016787">
    <property type="term" value="F:hydrolase activity"/>
    <property type="evidence" value="ECO:0007669"/>
    <property type="project" value="UniProtKB-KW"/>
</dbReference>